<dbReference type="Proteomes" id="UP001596024">
    <property type="component" value="Unassembled WGS sequence"/>
</dbReference>
<name>A0ABV9NF92_9PROT</name>
<sequence length="184" mass="20207">MDQSVTIPVSSLDHVKLEYGPRFEYAPAEGETRGRIGLPPDGIPPHFWGIYMRSSDGHAVHIDDVADEDIARAYGAISEELLTDSAMSLWEAVCTAEPASRLANHADPVRSINGTAYLRDRVGAIARACHIGWIAAHKGGNGYDDAFDWEFCPWFLLECCSWDDNALSLKPDWLDTCLALGRSG</sequence>
<reference evidence="2" key="1">
    <citation type="journal article" date="2019" name="Int. J. Syst. Evol. Microbiol.">
        <title>The Global Catalogue of Microorganisms (GCM) 10K type strain sequencing project: providing services to taxonomists for standard genome sequencing and annotation.</title>
        <authorList>
            <consortium name="The Broad Institute Genomics Platform"/>
            <consortium name="The Broad Institute Genome Sequencing Center for Infectious Disease"/>
            <person name="Wu L."/>
            <person name="Ma J."/>
        </authorList>
    </citation>
    <scope>NUCLEOTIDE SEQUENCE [LARGE SCALE GENOMIC DNA]</scope>
    <source>
        <strain evidence="2">CCUG 62981</strain>
    </source>
</reference>
<dbReference type="EMBL" id="JBHSGQ010000010">
    <property type="protein sequence ID" value="MFC4726375.1"/>
    <property type="molecule type" value="Genomic_DNA"/>
</dbReference>
<gene>
    <name evidence="1" type="ORF">ACFPB0_13845</name>
</gene>
<accession>A0ABV9NF92</accession>
<proteinExistence type="predicted"/>
<dbReference type="RefSeq" id="WP_382437079.1">
    <property type="nucleotide sequence ID" value="NZ_JBHSGQ010000010.1"/>
</dbReference>
<protein>
    <submittedName>
        <fullName evidence="1">Uncharacterized protein</fullName>
    </submittedName>
</protein>
<evidence type="ECO:0000313" key="1">
    <source>
        <dbReference type="EMBL" id="MFC4726375.1"/>
    </source>
</evidence>
<organism evidence="1 2">
    <name type="scientific">Glycocaulis abyssi</name>
    <dbReference type="NCBI Taxonomy" id="1433403"/>
    <lineage>
        <taxon>Bacteria</taxon>
        <taxon>Pseudomonadati</taxon>
        <taxon>Pseudomonadota</taxon>
        <taxon>Alphaproteobacteria</taxon>
        <taxon>Maricaulales</taxon>
        <taxon>Maricaulaceae</taxon>
        <taxon>Glycocaulis</taxon>
    </lineage>
</organism>
<keyword evidence="2" id="KW-1185">Reference proteome</keyword>
<comment type="caution">
    <text evidence="1">The sequence shown here is derived from an EMBL/GenBank/DDBJ whole genome shotgun (WGS) entry which is preliminary data.</text>
</comment>
<evidence type="ECO:0000313" key="2">
    <source>
        <dbReference type="Proteomes" id="UP001596024"/>
    </source>
</evidence>